<dbReference type="InterPro" id="IPR001063">
    <property type="entry name" value="Ribosomal_uL22"/>
</dbReference>
<feature type="compositionally biased region" description="Acidic residues" evidence="8">
    <location>
        <begin position="115"/>
        <end position="144"/>
    </location>
</feature>
<dbReference type="SUPFAM" id="SSF54843">
    <property type="entry name" value="Ribosomal protein L22"/>
    <property type="match status" value="1"/>
</dbReference>
<dbReference type="AlphaFoldDB" id="A0A813HMW5"/>
<dbReference type="InterPro" id="IPR047867">
    <property type="entry name" value="Ribosomal_uL22_bac/org-type"/>
</dbReference>
<protein>
    <recommendedName>
        <fullName evidence="6">Large ribosomal subunit protein uL22c</fullName>
    </recommendedName>
</protein>
<evidence type="ECO:0000256" key="8">
    <source>
        <dbReference type="SAM" id="MobiDB-lite"/>
    </source>
</evidence>
<accession>A0A813HMW5</accession>
<evidence type="ECO:0000256" key="5">
    <source>
        <dbReference type="ARBA" id="ARBA00023274"/>
    </source>
</evidence>
<organism evidence="9 10">
    <name type="scientific">Polarella glacialis</name>
    <name type="common">Dinoflagellate</name>
    <dbReference type="NCBI Taxonomy" id="89957"/>
    <lineage>
        <taxon>Eukaryota</taxon>
        <taxon>Sar</taxon>
        <taxon>Alveolata</taxon>
        <taxon>Dinophyceae</taxon>
        <taxon>Suessiales</taxon>
        <taxon>Suessiaceae</taxon>
        <taxon>Polarella</taxon>
    </lineage>
</organism>
<dbReference type="Pfam" id="PF00237">
    <property type="entry name" value="Ribosomal_L22"/>
    <property type="match status" value="1"/>
</dbReference>
<dbReference type="CDD" id="cd00336">
    <property type="entry name" value="Ribosomal_L22"/>
    <property type="match status" value="1"/>
</dbReference>
<dbReference type="HAMAP" id="MF_01331_B">
    <property type="entry name" value="Ribosomal_uL22_B"/>
    <property type="match status" value="1"/>
</dbReference>
<reference evidence="9" key="1">
    <citation type="submission" date="2021-02" db="EMBL/GenBank/DDBJ databases">
        <authorList>
            <person name="Dougan E. K."/>
            <person name="Rhodes N."/>
            <person name="Thang M."/>
            <person name="Chan C."/>
        </authorList>
    </citation>
    <scope>NUCLEOTIDE SEQUENCE</scope>
</reference>
<dbReference type="GO" id="GO:0022625">
    <property type="term" value="C:cytosolic large ribosomal subunit"/>
    <property type="evidence" value="ECO:0007669"/>
    <property type="project" value="TreeGrafter"/>
</dbReference>
<keyword evidence="2" id="KW-0699">rRNA-binding</keyword>
<dbReference type="Proteomes" id="UP000626109">
    <property type="component" value="Unassembled WGS sequence"/>
</dbReference>
<keyword evidence="3" id="KW-0694">RNA-binding</keyword>
<keyword evidence="4 7" id="KW-0689">Ribosomal protein</keyword>
<evidence type="ECO:0000256" key="3">
    <source>
        <dbReference type="ARBA" id="ARBA00022884"/>
    </source>
</evidence>
<proteinExistence type="inferred from homology"/>
<name>A0A813HMW5_POLGL</name>
<dbReference type="EMBL" id="CAJNNW010001508">
    <property type="protein sequence ID" value="CAE8638876.1"/>
    <property type="molecule type" value="Genomic_DNA"/>
</dbReference>
<evidence type="ECO:0000256" key="1">
    <source>
        <dbReference type="ARBA" id="ARBA00009451"/>
    </source>
</evidence>
<dbReference type="NCBIfam" id="TIGR01044">
    <property type="entry name" value="rplV_bact"/>
    <property type="match status" value="1"/>
</dbReference>
<evidence type="ECO:0000256" key="4">
    <source>
        <dbReference type="ARBA" id="ARBA00022980"/>
    </source>
</evidence>
<dbReference type="PANTHER" id="PTHR13501:SF8">
    <property type="entry name" value="LARGE RIBOSOMAL SUBUNIT PROTEIN UL22M"/>
    <property type="match status" value="1"/>
</dbReference>
<comment type="caution">
    <text evidence="9">The sequence shown here is derived from an EMBL/GenBank/DDBJ whole genome shotgun (WGS) entry which is preliminary data.</text>
</comment>
<feature type="region of interest" description="Disordered" evidence="8">
    <location>
        <begin position="109"/>
        <end position="168"/>
    </location>
</feature>
<evidence type="ECO:0000256" key="2">
    <source>
        <dbReference type="ARBA" id="ARBA00022730"/>
    </source>
</evidence>
<dbReference type="InterPro" id="IPR036394">
    <property type="entry name" value="Ribosomal_uL22_sf"/>
</dbReference>
<evidence type="ECO:0000256" key="6">
    <source>
        <dbReference type="ARBA" id="ARBA00035285"/>
    </source>
</evidence>
<evidence type="ECO:0000313" key="9">
    <source>
        <dbReference type="EMBL" id="CAE8638876.1"/>
    </source>
</evidence>
<dbReference type="GO" id="GO:0006412">
    <property type="term" value="P:translation"/>
    <property type="evidence" value="ECO:0007669"/>
    <property type="project" value="InterPro"/>
</dbReference>
<dbReference type="PANTHER" id="PTHR13501">
    <property type="entry name" value="CHLOROPLAST 50S RIBOSOMAL PROTEIN L22-RELATED"/>
    <property type="match status" value="1"/>
</dbReference>
<keyword evidence="5 7" id="KW-0687">Ribonucleoprotein</keyword>
<dbReference type="InterPro" id="IPR005727">
    <property type="entry name" value="Ribosomal_uL22_bac/chlpt-type"/>
</dbReference>
<dbReference type="GO" id="GO:0019843">
    <property type="term" value="F:rRNA binding"/>
    <property type="evidence" value="ECO:0007669"/>
    <property type="project" value="UniProtKB-KW"/>
</dbReference>
<evidence type="ECO:0000256" key="7">
    <source>
        <dbReference type="RuleBase" id="RU004005"/>
    </source>
</evidence>
<sequence length="289" mass="31996">MVHRQRGVVALGLLAVIAVFEIAHRRLPVARDAEDFAAFLIPAPQNLREPRAAPRGVAASAPEASSVGCSAAFGALAFGALVIAASVRRPVPSAAAVCRSLHAVQLRAEGKASAESEDEEEDEQFEGDESGTEYEDSEDDEEEGSSAQDDSWLYADGEEENDGEDEEKLEARCRARYLNGSPQKYRRVLWQIRGRSYREALMLLEFMPWRHCKPCLVALQSAASNAQNHFNMDKSRLYVSKCRADNGPTSKRMRPVSKGQAHPYKRRTTHLTIIVSEMDDAMLAKQSQF</sequence>
<gene>
    <name evidence="9" type="ORF">PGLA2088_LOCUS1921</name>
</gene>
<dbReference type="Gene3D" id="3.90.470.10">
    <property type="entry name" value="Ribosomal protein L22/L17"/>
    <property type="match status" value="1"/>
</dbReference>
<dbReference type="GO" id="GO:0003735">
    <property type="term" value="F:structural constituent of ribosome"/>
    <property type="evidence" value="ECO:0007669"/>
    <property type="project" value="InterPro"/>
</dbReference>
<feature type="compositionally biased region" description="Acidic residues" evidence="8">
    <location>
        <begin position="156"/>
        <end position="168"/>
    </location>
</feature>
<comment type="similarity">
    <text evidence="1 7">Belongs to the universal ribosomal protein uL22 family.</text>
</comment>
<evidence type="ECO:0000313" key="10">
    <source>
        <dbReference type="Proteomes" id="UP000626109"/>
    </source>
</evidence>